<evidence type="ECO:0000256" key="3">
    <source>
        <dbReference type="ARBA" id="ARBA00023027"/>
    </source>
</evidence>
<dbReference type="Proteomes" id="UP001299608">
    <property type="component" value="Unassembled WGS sequence"/>
</dbReference>
<name>A0AAW5BUS4_9FIRM</name>
<dbReference type="Gene3D" id="3.40.50.720">
    <property type="entry name" value="NAD(P)-binding Rossmann-like Domain"/>
    <property type="match status" value="1"/>
</dbReference>
<evidence type="ECO:0000256" key="4">
    <source>
        <dbReference type="ARBA" id="ARBA00023239"/>
    </source>
</evidence>
<keyword evidence="8" id="KW-1185">Reference proteome</keyword>
<dbReference type="InterPro" id="IPR001509">
    <property type="entry name" value="Epimerase_deHydtase"/>
</dbReference>
<evidence type="ECO:0000313" key="7">
    <source>
        <dbReference type="EMBL" id="NSJ47781.1"/>
    </source>
</evidence>
<dbReference type="PANTHER" id="PTHR43078">
    <property type="entry name" value="UDP-GLUCURONIC ACID DECARBOXYLASE-RELATED"/>
    <property type="match status" value="1"/>
</dbReference>
<feature type="domain" description="NAD-dependent epimerase/dehydratase" evidence="5">
    <location>
        <begin position="31"/>
        <end position="279"/>
    </location>
</feature>
<reference evidence="7" key="2">
    <citation type="submission" date="2020-02" db="EMBL/GenBank/DDBJ databases">
        <authorList>
            <person name="Littmann E."/>
            <person name="Sorbara M."/>
        </authorList>
    </citation>
    <scope>NUCLEOTIDE SEQUENCE</scope>
    <source>
        <strain evidence="7">MSK.1.17</strain>
    </source>
</reference>
<proteinExistence type="predicted"/>
<keyword evidence="2" id="KW-0210">Decarboxylase</keyword>
<keyword evidence="4" id="KW-0456">Lyase</keyword>
<dbReference type="EMBL" id="JAAITT010000003">
    <property type="protein sequence ID" value="NSJ47781.1"/>
    <property type="molecule type" value="Genomic_DNA"/>
</dbReference>
<comment type="caution">
    <text evidence="6">The sequence shown here is derived from an EMBL/GenBank/DDBJ whole genome shotgun (WGS) entry which is preliminary data.</text>
</comment>
<evidence type="ECO:0000256" key="2">
    <source>
        <dbReference type="ARBA" id="ARBA00022793"/>
    </source>
</evidence>
<reference evidence="6" key="3">
    <citation type="submission" date="2022-01" db="EMBL/GenBank/DDBJ databases">
        <title>Collection of gut derived symbiotic bacterial strains cultured from healthy donors.</title>
        <authorList>
            <person name="Lin H."/>
            <person name="Kohout C."/>
            <person name="Waligurski E."/>
            <person name="Pamer E.G."/>
        </authorList>
    </citation>
    <scope>NUCLEOTIDE SEQUENCE</scope>
    <source>
        <strain evidence="6">DFI.6.55</strain>
    </source>
</reference>
<dbReference type="Pfam" id="PF01370">
    <property type="entry name" value="Epimerase"/>
    <property type="match status" value="1"/>
</dbReference>
<dbReference type="GO" id="GO:0070403">
    <property type="term" value="F:NAD+ binding"/>
    <property type="evidence" value="ECO:0007669"/>
    <property type="project" value="InterPro"/>
</dbReference>
<sequence>MWIYSRPEYRESLEIAYQSVPELKKLSQASIMITGARGLIGSFLTDLLLYCIECKGYECQIYATGRDIKRLENRFEGWKIKERLHLLHYELGLTDGMVGFPAKVDYIIHCAGSGSPSVFMERPAEFVKNTVAGAYDILDYARTAGTKKSLFISSGEIYGCGKTDVAAYGEGDIGYVDHLLPRSCYPVAKRTAENIWISYGKERNIRTIIARVSHTYGPTALPEECRIAGLCMDAALHKETIELKSEGRQRRSWCYVADCVSGLFSILLKGKAGEAYNVAPDDAFTISEMAETVADIAGKRVIYKLRPTQENQNFNPMDIAVLSTEKLKALGWRSRFSLKDGINSTLQIMRYSEVLPDE</sequence>
<evidence type="ECO:0000256" key="1">
    <source>
        <dbReference type="ARBA" id="ARBA00001911"/>
    </source>
</evidence>
<dbReference type="GO" id="GO:0005737">
    <property type="term" value="C:cytoplasm"/>
    <property type="evidence" value="ECO:0007669"/>
    <property type="project" value="TreeGrafter"/>
</dbReference>
<dbReference type="Proteomes" id="UP000669239">
    <property type="component" value="Unassembled WGS sequence"/>
</dbReference>
<protein>
    <submittedName>
        <fullName evidence="6">NAD-dependent epimerase/dehydratase family protein</fullName>
    </submittedName>
</protein>
<accession>A0AAW5BUS4</accession>
<dbReference type="InterPro" id="IPR036291">
    <property type="entry name" value="NAD(P)-bd_dom_sf"/>
</dbReference>
<dbReference type="GO" id="GO:0042732">
    <property type="term" value="P:D-xylose metabolic process"/>
    <property type="evidence" value="ECO:0007669"/>
    <property type="project" value="InterPro"/>
</dbReference>
<evidence type="ECO:0000313" key="9">
    <source>
        <dbReference type="Proteomes" id="UP001299608"/>
    </source>
</evidence>
<dbReference type="RefSeq" id="WP_165640744.1">
    <property type="nucleotide sequence ID" value="NZ_JAAITT010000003.1"/>
</dbReference>
<dbReference type="Gene3D" id="3.90.25.10">
    <property type="entry name" value="UDP-galactose 4-epimerase, domain 1"/>
    <property type="match status" value="1"/>
</dbReference>
<gene>
    <name evidence="7" type="ORF">G5B36_03600</name>
    <name evidence="6" type="ORF">L0N08_05975</name>
</gene>
<dbReference type="EMBL" id="JAKNGE010000006">
    <property type="protein sequence ID" value="MCG4744956.1"/>
    <property type="molecule type" value="Genomic_DNA"/>
</dbReference>
<dbReference type="PANTHER" id="PTHR43078:SF6">
    <property type="entry name" value="UDP-GLUCURONIC ACID DECARBOXYLASE 1"/>
    <property type="match status" value="1"/>
</dbReference>
<organism evidence="6 9">
    <name type="scientific">Enterocloster aldenensis</name>
    <dbReference type="NCBI Taxonomy" id="358742"/>
    <lineage>
        <taxon>Bacteria</taxon>
        <taxon>Bacillati</taxon>
        <taxon>Bacillota</taxon>
        <taxon>Clostridia</taxon>
        <taxon>Lachnospirales</taxon>
        <taxon>Lachnospiraceae</taxon>
        <taxon>Enterocloster</taxon>
    </lineage>
</organism>
<evidence type="ECO:0000259" key="5">
    <source>
        <dbReference type="Pfam" id="PF01370"/>
    </source>
</evidence>
<dbReference type="GO" id="GO:0048040">
    <property type="term" value="F:UDP-glucuronate decarboxylase activity"/>
    <property type="evidence" value="ECO:0007669"/>
    <property type="project" value="TreeGrafter"/>
</dbReference>
<keyword evidence="3" id="KW-0520">NAD</keyword>
<evidence type="ECO:0000313" key="6">
    <source>
        <dbReference type="EMBL" id="MCG4744956.1"/>
    </source>
</evidence>
<dbReference type="InterPro" id="IPR044516">
    <property type="entry name" value="UXS-like"/>
</dbReference>
<comment type="cofactor">
    <cofactor evidence="1">
        <name>NAD(+)</name>
        <dbReference type="ChEBI" id="CHEBI:57540"/>
    </cofactor>
</comment>
<reference evidence="7 8" key="1">
    <citation type="journal article" date="2020" name="Cell Host Microbe">
        <title>Functional and Genomic Variation between Human-Derived Isolates of Lachnospiraceae Reveals Inter- and Intra-Species Diversity.</title>
        <authorList>
            <person name="Sorbara M.T."/>
            <person name="Littmann E.R."/>
            <person name="Fontana E."/>
            <person name="Moody T.U."/>
            <person name="Kohout C.E."/>
            <person name="Gjonbalaj M."/>
            <person name="Eaton V."/>
            <person name="Seok R."/>
            <person name="Leiner I.M."/>
            <person name="Pamer E.G."/>
        </authorList>
    </citation>
    <scope>NUCLEOTIDE SEQUENCE [LARGE SCALE GENOMIC DNA]</scope>
    <source>
        <strain evidence="7 8">MSK.1.17</strain>
    </source>
</reference>
<dbReference type="AlphaFoldDB" id="A0AAW5BUS4"/>
<evidence type="ECO:0000313" key="8">
    <source>
        <dbReference type="Proteomes" id="UP000669239"/>
    </source>
</evidence>
<dbReference type="SUPFAM" id="SSF51735">
    <property type="entry name" value="NAD(P)-binding Rossmann-fold domains"/>
    <property type="match status" value="1"/>
</dbReference>